<proteinExistence type="predicted"/>
<dbReference type="EMBL" id="JBGBZA010000002">
    <property type="protein sequence ID" value="MEY9316281.1"/>
    <property type="molecule type" value="Genomic_DNA"/>
</dbReference>
<sequence>MTSDPRLYFDRTPAHDLAALLHSYNVDEFSSPYRSTVPLLALMKSEWSTLRKVLGACQAPMPADLHFEFKVDHQSKGRGTPSHTDVMAIFGNVCIAIESKWTEPPYDTVGIWLSKGADISNRERVLKGWLALMRLECMPQSLEEIADCEYQMPHRAASACAAASSSAARKRPMLAYLKFTSPRMPASAASTEYYISALTLLHKRLRPKDLQTVLVEMEITPSDLFRLIADLPKTSHATGIAVRSALQEASLFNFVNNKVYPIGT</sequence>
<reference evidence="2 3" key="1">
    <citation type="submission" date="2024-07" db="EMBL/GenBank/DDBJ databases">
        <title>Genomic Encyclopedia of Type Strains, Phase V (KMG-V): Genome sequencing to study the core and pangenomes of soil and plant-associated prokaryotes.</title>
        <authorList>
            <person name="Whitman W."/>
        </authorList>
    </citation>
    <scope>NUCLEOTIDE SEQUENCE [LARGE SCALE GENOMIC DNA]</scope>
    <source>
        <strain evidence="2 3">USDA 415</strain>
    </source>
</reference>
<organism evidence="2 3">
    <name type="scientific">Bradyrhizobium elkanii</name>
    <dbReference type="NCBI Taxonomy" id="29448"/>
    <lineage>
        <taxon>Bacteria</taxon>
        <taxon>Pseudomonadati</taxon>
        <taxon>Pseudomonadota</taxon>
        <taxon>Alphaproteobacteria</taxon>
        <taxon>Hyphomicrobiales</taxon>
        <taxon>Nitrobacteraceae</taxon>
        <taxon>Bradyrhizobium</taxon>
    </lineage>
</organism>
<accession>A0ABV4EZ04</accession>
<protein>
    <recommendedName>
        <fullName evidence="1">DUF6946 domain-containing protein</fullName>
    </recommendedName>
</protein>
<dbReference type="InterPro" id="IPR054024">
    <property type="entry name" value="DUF6946"/>
</dbReference>
<dbReference type="Proteomes" id="UP001565471">
    <property type="component" value="Unassembled WGS sequence"/>
</dbReference>
<dbReference type="RefSeq" id="WP_016840331.1">
    <property type="nucleotide sequence ID" value="NZ_JALJZB010000001.1"/>
</dbReference>
<evidence type="ECO:0000259" key="1">
    <source>
        <dbReference type="Pfam" id="PF22187"/>
    </source>
</evidence>
<comment type="caution">
    <text evidence="2">The sequence shown here is derived from an EMBL/GenBank/DDBJ whole genome shotgun (WGS) entry which is preliminary data.</text>
</comment>
<evidence type="ECO:0000313" key="2">
    <source>
        <dbReference type="EMBL" id="MEY9316281.1"/>
    </source>
</evidence>
<gene>
    <name evidence="2" type="ORF">ABIF29_003080</name>
</gene>
<feature type="domain" description="DUF6946" evidence="1">
    <location>
        <begin position="64"/>
        <end position="174"/>
    </location>
</feature>
<name>A0ABV4EZ04_BRAEL</name>
<keyword evidence="3" id="KW-1185">Reference proteome</keyword>
<evidence type="ECO:0000313" key="3">
    <source>
        <dbReference type="Proteomes" id="UP001565471"/>
    </source>
</evidence>
<dbReference type="Pfam" id="PF22187">
    <property type="entry name" value="DUF6946"/>
    <property type="match status" value="1"/>
</dbReference>